<dbReference type="AlphaFoldDB" id="A0A2K8SMT3"/>
<dbReference type="EMBL" id="CP024785">
    <property type="protein sequence ID" value="AUB36145.1"/>
    <property type="molecule type" value="Genomic_DNA"/>
</dbReference>
<keyword evidence="2" id="KW-1185">Reference proteome</keyword>
<gene>
    <name evidence="1" type="ORF">COO91_02046</name>
</gene>
<evidence type="ECO:0000313" key="1">
    <source>
        <dbReference type="EMBL" id="AUB36145.1"/>
    </source>
</evidence>
<name>A0A2K8SMT3_9NOSO</name>
<evidence type="ECO:0000313" key="2">
    <source>
        <dbReference type="Proteomes" id="UP000232003"/>
    </source>
</evidence>
<accession>A0A2K8SMT3</accession>
<dbReference type="RefSeq" id="WP_100898152.1">
    <property type="nucleotide sequence ID" value="NZ_CAWNNC010000001.1"/>
</dbReference>
<reference evidence="1 2" key="1">
    <citation type="submission" date="2017-11" db="EMBL/GenBank/DDBJ databases">
        <title>Complete genome of a free-living desiccation-tolerant cyanobacterium and its photosynthetic adaptation to extreme terrestrial habitat.</title>
        <authorList>
            <person name="Shang J."/>
        </authorList>
    </citation>
    <scope>NUCLEOTIDE SEQUENCE [LARGE SCALE GENOMIC DNA]</scope>
    <source>
        <strain evidence="1 2">CCNUN1</strain>
    </source>
</reference>
<proteinExistence type="predicted"/>
<protein>
    <submittedName>
        <fullName evidence="1">Uncharacterized protein</fullName>
    </submittedName>
</protein>
<organism evidence="1 2">
    <name type="scientific">Nostoc flagelliforme CCNUN1</name>
    <dbReference type="NCBI Taxonomy" id="2038116"/>
    <lineage>
        <taxon>Bacteria</taxon>
        <taxon>Bacillati</taxon>
        <taxon>Cyanobacteriota</taxon>
        <taxon>Cyanophyceae</taxon>
        <taxon>Nostocales</taxon>
        <taxon>Nostocaceae</taxon>
        <taxon>Nostoc</taxon>
    </lineage>
</organism>
<sequence length="137" mass="14812">MTLLPIYQNLRARILECMGDIIGTYSFEQGDIVPAIAIDDRGIYPPAGTKVQGLEVSIIPAVAANSKPLIGGCLIDHQSKLILKQWDSAGDTLEATIRLTGVLGNRINIGPRILPVSSIGNIESRTITFFDAQILRL</sequence>
<dbReference type="Proteomes" id="UP000232003">
    <property type="component" value="Chromosome"/>
</dbReference>
<dbReference type="KEGG" id="nfl:COO91_02046"/>